<feature type="domain" description="DUF4283" evidence="2">
    <location>
        <begin position="6"/>
        <end position="46"/>
    </location>
</feature>
<feature type="region of interest" description="Disordered" evidence="1">
    <location>
        <begin position="138"/>
        <end position="221"/>
    </location>
</feature>
<organism evidence="3 4">
    <name type="scientific">Tanacetum coccineum</name>
    <dbReference type="NCBI Taxonomy" id="301880"/>
    <lineage>
        <taxon>Eukaryota</taxon>
        <taxon>Viridiplantae</taxon>
        <taxon>Streptophyta</taxon>
        <taxon>Embryophyta</taxon>
        <taxon>Tracheophyta</taxon>
        <taxon>Spermatophyta</taxon>
        <taxon>Magnoliopsida</taxon>
        <taxon>eudicotyledons</taxon>
        <taxon>Gunneridae</taxon>
        <taxon>Pentapetalae</taxon>
        <taxon>asterids</taxon>
        <taxon>campanulids</taxon>
        <taxon>Asterales</taxon>
        <taxon>Asteraceae</taxon>
        <taxon>Asteroideae</taxon>
        <taxon>Anthemideae</taxon>
        <taxon>Anthemidinae</taxon>
        <taxon>Tanacetum</taxon>
    </lineage>
</organism>
<evidence type="ECO:0000313" key="3">
    <source>
        <dbReference type="EMBL" id="GJT12899.1"/>
    </source>
</evidence>
<dbReference type="PANTHER" id="PTHR31286">
    <property type="entry name" value="GLYCINE-RICH CELL WALL STRUCTURAL PROTEIN 1.8-LIKE"/>
    <property type="match status" value="1"/>
</dbReference>
<sequence>MLNSPTRLFSFQFSSMDGLNSMLENGPWFIHNHPLILRKWNPNVDLLKEDVGNVLVWVKLHGVPVTAFREDGLSATAMKLGTLLILDSYTSDMCLKSWGRSSCVRVMIKLQADVELKDNIVLGHTQVECPKNIRLGVPKNLKKTSQTSRGVPVGPKVGFKPHKEYRPVPKKPTASPSGNKKKGVAHNNEVSNSNPFDVLNSIDNDEELGTNGGTINLDNNRANSSGSSFMNVENNSTSNTPIIDKIRKFEDLLIDGQAILVDKAGIPLKKVECLGDYDSDDEVASVDNDIARSLASERVGFGTQTLLEQWRDSYGNGDYNEDPYDDDMYEGQDLS</sequence>
<reference evidence="3" key="1">
    <citation type="journal article" date="2022" name="Int. J. Mol. Sci.">
        <title>Draft Genome of Tanacetum Coccineum: Genomic Comparison of Closely Related Tanacetum-Family Plants.</title>
        <authorList>
            <person name="Yamashiro T."/>
            <person name="Shiraishi A."/>
            <person name="Nakayama K."/>
            <person name="Satake H."/>
        </authorList>
    </citation>
    <scope>NUCLEOTIDE SEQUENCE</scope>
</reference>
<name>A0ABQ5BHG7_9ASTR</name>
<keyword evidence="3" id="KW-0647">Proteasome</keyword>
<protein>
    <submittedName>
        <fullName evidence="3">Proteasome subunit alpha type-5</fullName>
    </submittedName>
</protein>
<dbReference type="Pfam" id="PF14111">
    <property type="entry name" value="DUF4283"/>
    <property type="match status" value="1"/>
</dbReference>
<accession>A0ABQ5BHG7</accession>
<dbReference type="InterPro" id="IPR025558">
    <property type="entry name" value="DUF4283"/>
</dbReference>
<reference evidence="3" key="2">
    <citation type="submission" date="2022-01" db="EMBL/GenBank/DDBJ databases">
        <authorList>
            <person name="Yamashiro T."/>
            <person name="Shiraishi A."/>
            <person name="Satake H."/>
            <person name="Nakayama K."/>
        </authorList>
    </citation>
    <scope>NUCLEOTIDE SEQUENCE</scope>
</reference>
<dbReference type="GO" id="GO:0000502">
    <property type="term" value="C:proteasome complex"/>
    <property type="evidence" value="ECO:0007669"/>
    <property type="project" value="UniProtKB-KW"/>
</dbReference>
<dbReference type="PANTHER" id="PTHR31286:SF99">
    <property type="entry name" value="DUF4283 DOMAIN-CONTAINING PROTEIN"/>
    <property type="match status" value="1"/>
</dbReference>
<dbReference type="Proteomes" id="UP001151760">
    <property type="component" value="Unassembled WGS sequence"/>
</dbReference>
<feature type="region of interest" description="Disordered" evidence="1">
    <location>
        <begin position="312"/>
        <end position="335"/>
    </location>
</feature>
<evidence type="ECO:0000313" key="4">
    <source>
        <dbReference type="Proteomes" id="UP001151760"/>
    </source>
</evidence>
<keyword evidence="4" id="KW-1185">Reference proteome</keyword>
<gene>
    <name evidence="3" type="ORF">Tco_0859941</name>
</gene>
<feature type="compositionally biased region" description="Acidic residues" evidence="1">
    <location>
        <begin position="319"/>
        <end position="335"/>
    </location>
</feature>
<evidence type="ECO:0000256" key="1">
    <source>
        <dbReference type="SAM" id="MobiDB-lite"/>
    </source>
</evidence>
<dbReference type="EMBL" id="BQNB010013186">
    <property type="protein sequence ID" value="GJT12899.1"/>
    <property type="molecule type" value="Genomic_DNA"/>
</dbReference>
<evidence type="ECO:0000259" key="2">
    <source>
        <dbReference type="Pfam" id="PF14111"/>
    </source>
</evidence>
<dbReference type="InterPro" id="IPR040256">
    <property type="entry name" value="At4g02000-like"/>
</dbReference>
<proteinExistence type="predicted"/>
<comment type="caution">
    <text evidence="3">The sequence shown here is derived from an EMBL/GenBank/DDBJ whole genome shotgun (WGS) entry which is preliminary data.</text>
</comment>